<dbReference type="InterPro" id="IPR050698">
    <property type="entry name" value="MBL"/>
</dbReference>
<evidence type="ECO:0000259" key="3">
    <source>
        <dbReference type="SMART" id="SM01027"/>
    </source>
</evidence>
<dbReference type="Gene3D" id="3.40.50.10890">
    <property type="match status" value="1"/>
</dbReference>
<feature type="domain" description="Metallo-beta-lactamase" evidence="2">
    <location>
        <begin position="13"/>
        <end position="238"/>
    </location>
</feature>
<comment type="caution">
    <text evidence="4">The sequence shown here is derived from an EMBL/GenBank/DDBJ whole genome shotgun (WGS) entry which is preliminary data.</text>
</comment>
<dbReference type="InterPro" id="IPR011108">
    <property type="entry name" value="RMMBL"/>
</dbReference>
<protein>
    <recommendedName>
        <fullName evidence="6">MBL fold hydrolase</fullName>
    </recommendedName>
</protein>
<dbReference type="Pfam" id="PF07521">
    <property type="entry name" value="RMMBL"/>
    <property type="match status" value="1"/>
</dbReference>
<dbReference type="SUPFAM" id="SSF56281">
    <property type="entry name" value="Metallo-hydrolase/oxidoreductase"/>
    <property type="match status" value="1"/>
</dbReference>
<evidence type="ECO:0008006" key="6">
    <source>
        <dbReference type="Google" id="ProtNLM"/>
    </source>
</evidence>
<accession>A0A1G1XS72</accession>
<proteinExistence type="predicted"/>
<dbReference type="GO" id="GO:0016787">
    <property type="term" value="F:hydrolase activity"/>
    <property type="evidence" value="ECO:0007669"/>
    <property type="project" value="UniProtKB-KW"/>
</dbReference>
<organism evidence="4 5">
    <name type="scientific">Candidatus Buchananbacteria bacterium RBG_13_39_9</name>
    <dbReference type="NCBI Taxonomy" id="1797531"/>
    <lineage>
        <taxon>Bacteria</taxon>
        <taxon>Candidatus Buchananiibacteriota</taxon>
    </lineage>
</organism>
<dbReference type="EMBL" id="MHIA01000006">
    <property type="protein sequence ID" value="OGY42804.1"/>
    <property type="molecule type" value="Genomic_DNA"/>
</dbReference>
<dbReference type="SMART" id="SM01027">
    <property type="entry name" value="Beta-Casp"/>
    <property type="match status" value="1"/>
</dbReference>
<dbReference type="Gene3D" id="3.60.15.10">
    <property type="entry name" value="Ribonuclease Z/Hydroxyacylglutathione hydrolase-like"/>
    <property type="match status" value="1"/>
</dbReference>
<dbReference type="SMART" id="SM00849">
    <property type="entry name" value="Lactamase_B"/>
    <property type="match status" value="1"/>
</dbReference>
<dbReference type="AlphaFoldDB" id="A0A1G1XS72"/>
<dbReference type="InterPro" id="IPR001279">
    <property type="entry name" value="Metallo-B-lactamas"/>
</dbReference>
<evidence type="ECO:0000259" key="2">
    <source>
        <dbReference type="SMART" id="SM00849"/>
    </source>
</evidence>
<dbReference type="PANTHER" id="PTHR11203:SF37">
    <property type="entry name" value="INTEGRATOR COMPLEX SUBUNIT 11"/>
    <property type="match status" value="1"/>
</dbReference>
<name>A0A1G1XS72_9BACT</name>
<dbReference type="Pfam" id="PF00753">
    <property type="entry name" value="Lactamase_B"/>
    <property type="match status" value="1"/>
</dbReference>
<gene>
    <name evidence="4" type="ORF">A2Y67_03710</name>
</gene>
<dbReference type="PANTHER" id="PTHR11203">
    <property type="entry name" value="CLEAVAGE AND POLYADENYLATION SPECIFICITY FACTOR FAMILY MEMBER"/>
    <property type="match status" value="1"/>
</dbReference>
<evidence type="ECO:0000313" key="4">
    <source>
        <dbReference type="EMBL" id="OGY42804.1"/>
    </source>
</evidence>
<dbReference type="GO" id="GO:0004521">
    <property type="term" value="F:RNA endonuclease activity"/>
    <property type="evidence" value="ECO:0007669"/>
    <property type="project" value="TreeGrafter"/>
</dbReference>
<dbReference type="Proteomes" id="UP000176260">
    <property type="component" value="Unassembled WGS sequence"/>
</dbReference>
<evidence type="ECO:0000256" key="1">
    <source>
        <dbReference type="ARBA" id="ARBA00022801"/>
    </source>
</evidence>
<dbReference type="InterPro" id="IPR036866">
    <property type="entry name" value="RibonucZ/Hydroxyglut_hydro"/>
</dbReference>
<sequence length="453" mass="51783">MKLHFYGGAKVVTGANYLIECGQTKFLVDCGLFQGAPELVELNYQKFPFNPSQINFVFLTHSHLDHCGRLARLVKYGFRGQIICTPPSRDLMIVSLQDAVRLLREEAREKHQEPLYEEADLERMIKLIRVFDYNKRIKLNENISFRLNDAGHILGSTIYEFWLTENNQKRKMVFTGDLGNPPTPLLKPPAIITAADYLIIESAYGDRLHEPKKQRKLLLKQTIINVINRKGVLLIPSFALERTQELLYELNDFVENKLIPPVRIFMDSPLAIKITQIYKQHQNYFNKKARYIIASGDDIFNFPGLKFTLTKDESKAIFKVPDPKIIIAGSGMSTGGRILFHEKEYLSNPNNCFLVIGFQVEGTLGRKILEGLPVVQILGQPVKNRAEVRAIGAYSAHADQKQLLKFIGNLQKRPKNIFIVQGEKKPAEALKKIIIKKLNFPAEVPKYEQSYQL</sequence>
<dbReference type="InterPro" id="IPR022712">
    <property type="entry name" value="Beta_Casp"/>
</dbReference>
<feature type="domain" description="Beta-Casp" evidence="3">
    <location>
        <begin position="243"/>
        <end position="368"/>
    </location>
</feature>
<reference evidence="4 5" key="1">
    <citation type="journal article" date="2016" name="Nat. Commun.">
        <title>Thousands of microbial genomes shed light on interconnected biogeochemical processes in an aquifer system.</title>
        <authorList>
            <person name="Anantharaman K."/>
            <person name="Brown C.T."/>
            <person name="Hug L.A."/>
            <person name="Sharon I."/>
            <person name="Castelle C.J."/>
            <person name="Probst A.J."/>
            <person name="Thomas B.C."/>
            <person name="Singh A."/>
            <person name="Wilkins M.J."/>
            <person name="Karaoz U."/>
            <person name="Brodie E.L."/>
            <person name="Williams K.H."/>
            <person name="Hubbard S.S."/>
            <person name="Banfield J.F."/>
        </authorList>
    </citation>
    <scope>NUCLEOTIDE SEQUENCE [LARGE SCALE GENOMIC DNA]</scope>
</reference>
<keyword evidence="1" id="KW-0378">Hydrolase</keyword>
<evidence type="ECO:0000313" key="5">
    <source>
        <dbReference type="Proteomes" id="UP000176260"/>
    </source>
</evidence>
<dbReference type="CDD" id="cd16295">
    <property type="entry name" value="TTHA0252-CPSF-like_MBL-fold"/>
    <property type="match status" value="1"/>
</dbReference>
<dbReference type="Pfam" id="PF10996">
    <property type="entry name" value="Beta-Casp"/>
    <property type="match status" value="1"/>
</dbReference>